<gene>
    <name evidence="1" type="ORF">ILUMI_08885</name>
</gene>
<dbReference type="AlphaFoldDB" id="A0A8K0D3I7"/>
<evidence type="ECO:0000313" key="1">
    <source>
        <dbReference type="EMBL" id="KAF2897289.1"/>
    </source>
</evidence>
<dbReference type="EMBL" id="VTPC01004338">
    <property type="protein sequence ID" value="KAF2897289.1"/>
    <property type="molecule type" value="Genomic_DNA"/>
</dbReference>
<proteinExistence type="predicted"/>
<reference evidence="1" key="1">
    <citation type="submission" date="2019-08" db="EMBL/GenBank/DDBJ databases">
        <title>The genome of the North American firefly Photinus pyralis.</title>
        <authorList>
            <consortium name="Photinus pyralis genome working group"/>
            <person name="Fallon T.R."/>
            <person name="Sander Lower S.E."/>
            <person name="Weng J.-K."/>
        </authorList>
    </citation>
    <scope>NUCLEOTIDE SEQUENCE</scope>
    <source>
        <strain evidence="1">TRF0915ILg1</strain>
        <tissue evidence="1">Whole body</tissue>
    </source>
</reference>
<protein>
    <submittedName>
        <fullName evidence="1">Uncharacterized protein</fullName>
    </submittedName>
</protein>
<evidence type="ECO:0000313" key="2">
    <source>
        <dbReference type="Proteomes" id="UP000801492"/>
    </source>
</evidence>
<name>A0A8K0D3I7_IGNLU</name>
<organism evidence="1 2">
    <name type="scientific">Ignelater luminosus</name>
    <name type="common">Cucubano</name>
    <name type="synonym">Pyrophorus luminosus</name>
    <dbReference type="NCBI Taxonomy" id="2038154"/>
    <lineage>
        <taxon>Eukaryota</taxon>
        <taxon>Metazoa</taxon>
        <taxon>Ecdysozoa</taxon>
        <taxon>Arthropoda</taxon>
        <taxon>Hexapoda</taxon>
        <taxon>Insecta</taxon>
        <taxon>Pterygota</taxon>
        <taxon>Neoptera</taxon>
        <taxon>Endopterygota</taxon>
        <taxon>Coleoptera</taxon>
        <taxon>Polyphaga</taxon>
        <taxon>Elateriformia</taxon>
        <taxon>Elateroidea</taxon>
        <taxon>Elateridae</taxon>
        <taxon>Agrypninae</taxon>
        <taxon>Pyrophorini</taxon>
        <taxon>Ignelater</taxon>
    </lineage>
</organism>
<comment type="caution">
    <text evidence="1">The sequence shown here is derived from an EMBL/GenBank/DDBJ whole genome shotgun (WGS) entry which is preliminary data.</text>
</comment>
<dbReference type="OrthoDB" id="6782755at2759"/>
<sequence>MDNFLRVEKLQREKREKKNMLIKGIPMEKIDNKELKEQMVSFITHNLEINIKVIRTGEMGPNTCIVETENMEDKIKIMKNENKLRNIIESDMTKREREIQKLVSEKVKDEKDKGKQVKVYINGRMWKCEEETEKLIKYNNYTATKK</sequence>
<keyword evidence="2" id="KW-1185">Reference proteome</keyword>
<accession>A0A8K0D3I7</accession>
<dbReference type="Proteomes" id="UP000801492">
    <property type="component" value="Unassembled WGS sequence"/>
</dbReference>